<accession>A0A5D0MHN2</accession>
<dbReference type="NCBIfam" id="TIGR01181">
    <property type="entry name" value="dTDP_gluc_dehyt"/>
    <property type="match status" value="1"/>
</dbReference>
<proteinExistence type="inferred from homology"/>
<dbReference type="Proteomes" id="UP000323337">
    <property type="component" value="Unassembled WGS sequence"/>
</dbReference>
<evidence type="ECO:0000256" key="7">
    <source>
        <dbReference type="RuleBase" id="RU004473"/>
    </source>
</evidence>
<name>A0A5D0MHN2_FLESI</name>
<dbReference type="Gene3D" id="3.90.25.10">
    <property type="entry name" value="UDP-galactose 4-epimerase, domain 1"/>
    <property type="match status" value="1"/>
</dbReference>
<dbReference type="SUPFAM" id="SSF51735">
    <property type="entry name" value="NAD(P)-binding Rossmann-fold domains"/>
    <property type="match status" value="1"/>
</dbReference>
<comment type="caution">
    <text evidence="10">The sequence shown here is derived from an EMBL/GenBank/DDBJ whole genome shotgun (WGS) entry which is preliminary data.</text>
</comment>
<dbReference type="InterPro" id="IPR016040">
    <property type="entry name" value="NAD(P)-bd_dom"/>
</dbReference>
<evidence type="ECO:0000256" key="6">
    <source>
        <dbReference type="ARBA" id="ARBA00023239"/>
    </source>
</evidence>
<dbReference type="RefSeq" id="WP_303701273.1">
    <property type="nucleotide sequence ID" value="NZ_VSIV01000176.1"/>
</dbReference>
<evidence type="ECO:0000313" key="11">
    <source>
        <dbReference type="Proteomes" id="UP000323337"/>
    </source>
</evidence>
<comment type="catalytic activity">
    <reaction evidence="1 7">
        <text>dTDP-alpha-D-glucose = dTDP-4-dehydro-6-deoxy-alpha-D-glucose + H2O</text>
        <dbReference type="Rhea" id="RHEA:17221"/>
        <dbReference type="ChEBI" id="CHEBI:15377"/>
        <dbReference type="ChEBI" id="CHEBI:57477"/>
        <dbReference type="ChEBI" id="CHEBI:57649"/>
        <dbReference type="EC" id="4.2.1.46"/>
    </reaction>
</comment>
<evidence type="ECO:0000256" key="1">
    <source>
        <dbReference type="ARBA" id="ARBA00001539"/>
    </source>
</evidence>
<dbReference type="GO" id="GO:0008460">
    <property type="term" value="F:dTDP-glucose 4,6-dehydratase activity"/>
    <property type="evidence" value="ECO:0007669"/>
    <property type="project" value="UniProtKB-EC"/>
</dbReference>
<gene>
    <name evidence="10" type="primary">rfbB</name>
    <name evidence="10" type="ORF">FXF49_07435</name>
</gene>
<protein>
    <recommendedName>
        <fullName evidence="4 7">dTDP-glucose 4,6-dehydratase</fullName>
        <ecNumber evidence="4 7">4.2.1.46</ecNumber>
    </recommendedName>
</protein>
<organism evidence="10 11">
    <name type="scientific">Flexistipes sinusarabici</name>
    <dbReference type="NCBI Taxonomy" id="2352"/>
    <lineage>
        <taxon>Bacteria</taxon>
        <taxon>Pseudomonadati</taxon>
        <taxon>Deferribacterota</taxon>
        <taxon>Deferribacteres</taxon>
        <taxon>Deferribacterales</taxon>
        <taxon>Flexistipitaceae</taxon>
        <taxon>Flexistipes</taxon>
    </lineage>
</organism>
<evidence type="ECO:0000256" key="8">
    <source>
        <dbReference type="SAM" id="MobiDB-lite"/>
    </source>
</evidence>
<dbReference type="AlphaFoldDB" id="A0A5D0MHN2"/>
<comment type="similarity">
    <text evidence="3 7">Belongs to the NAD(P)-dependent epimerase/dehydratase family. dTDP-glucose dehydratase subfamily.</text>
</comment>
<reference evidence="10 11" key="1">
    <citation type="submission" date="2019-08" db="EMBL/GenBank/DDBJ databases">
        <title>Genomic characterization of a novel candidate phylum (ARYD3) from a high temperature, high salinity tertiary oil reservoir in north central Oklahoma, USA.</title>
        <authorList>
            <person name="Youssef N.H."/>
            <person name="Yadav A."/>
            <person name="Elshahed M.S."/>
        </authorList>
    </citation>
    <scope>NUCLEOTIDE SEQUENCE [LARGE SCALE GENOMIC DNA]</scope>
    <source>
        <strain evidence="10">ARYD1</strain>
    </source>
</reference>
<evidence type="ECO:0000256" key="5">
    <source>
        <dbReference type="ARBA" id="ARBA00023027"/>
    </source>
</evidence>
<keyword evidence="5" id="KW-0520">NAD</keyword>
<dbReference type="Gene3D" id="3.40.50.720">
    <property type="entry name" value="NAD(P)-binding Rossmann-like Domain"/>
    <property type="match status" value="1"/>
</dbReference>
<dbReference type="GO" id="GO:0009225">
    <property type="term" value="P:nucleotide-sugar metabolic process"/>
    <property type="evidence" value="ECO:0007669"/>
    <property type="project" value="InterPro"/>
</dbReference>
<dbReference type="EC" id="4.2.1.46" evidence="4 7"/>
<dbReference type="EMBL" id="VSIV01000176">
    <property type="protein sequence ID" value="TYB33224.1"/>
    <property type="molecule type" value="Genomic_DNA"/>
</dbReference>
<evidence type="ECO:0000313" key="10">
    <source>
        <dbReference type="EMBL" id="TYB33224.1"/>
    </source>
</evidence>
<comment type="cofactor">
    <cofactor evidence="2 7">
        <name>NAD(+)</name>
        <dbReference type="ChEBI" id="CHEBI:57540"/>
    </cofactor>
</comment>
<dbReference type="CDD" id="cd05246">
    <property type="entry name" value="dTDP_GD_SDR_e"/>
    <property type="match status" value="1"/>
</dbReference>
<evidence type="ECO:0000259" key="9">
    <source>
        <dbReference type="Pfam" id="PF16363"/>
    </source>
</evidence>
<evidence type="ECO:0000256" key="2">
    <source>
        <dbReference type="ARBA" id="ARBA00001911"/>
    </source>
</evidence>
<evidence type="ECO:0000256" key="4">
    <source>
        <dbReference type="ARBA" id="ARBA00011990"/>
    </source>
</evidence>
<evidence type="ECO:0000256" key="3">
    <source>
        <dbReference type="ARBA" id="ARBA00008178"/>
    </source>
</evidence>
<dbReference type="InterPro" id="IPR036291">
    <property type="entry name" value="NAD(P)-bd_dom_sf"/>
</dbReference>
<feature type="region of interest" description="Disordered" evidence="8">
    <location>
        <begin position="131"/>
        <end position="150"/>
    </location>
</feature>
<keyword evidence="6 7" id="KW-0456">Lyase</keyword>
<dbReference type="Pfam" id="PF16363">
    <property type="entry name" value="GDP_Man_Dehyd"/>
    <property type="match status" value="1"/>
</dbReference>
<dbReference type="PANTHER" id="PTHR43000">
    <property type="entry name" value="DTDP-D-GLUCOSE 4,6-DEHYDRATASE-RELATED"/>
    <property type="match status" value="1"/>
</dbReference>
<feature type="domain" description="NAD(P)-binding" evidence="9">
    <location>
        <begin position="13"/>
        <end position="361"/>
    </location>
</feature>
<dbReference type="InterPro" id="IPR005888">
    <property type="entry name" value="dTDP_Gluc_deHydtase"/>
</dbReference>
<sequence length="391" mass="45437">MGNKSEFNTQTMLITGGYGFIGSNFIRYIFEKTDFKGKIINVDKLTYAANPMNLSDIEEKFRDRYFFEHVDICNFEDVYNVFEKYDVDSVVHFAAESHVDRSIHGPKEFIDTNITGTFNLLEAAKKHWLNNSTNPPLNESSTQPLNQSSTQPITKFHHVSTDEVYGTLGDTGYFYETTPYDPRSPYSASKASSDHLVRSYYHTYGLPITISNCTNNYGPLQFPEKLIPLMILNITEGKQLPVYGDGQNIRDWIYVDDHNDAVWKILEKGKTGETYNIGGENEWTNLELVEKLCELLDELYPVKNNSNLKAHNSSLKSYKELITFVKDRPGHDRRYAINCDKIKNELGWQQKMSFEEGLRKTVKWYLDNREWVETIRSGEYKKWLEKNYSNR</sequence>